<dbReference type="EMBL" id="PDWZ02000015">
    <property type="protein sequence ID" value="KAB2099810.1"/>
    <property type="molecule type" value="Genomic_DNA"/>
</dbReference>
<sequence length="348" mass="39504">MAYPNARAVSTRPWVKSFNIPLEVGKCLDFVYRRVCNGSQRLDTHSERIGSITCRVDAQEKQNDIQGQLMSCFMKKTEEDMAQLKDSLETSRQIRELDGRMQRSERRSNMESRKLMELETDVEHRFETAVIVAQEDLRYHHDMVQSEVKEHTKTLSKTVRVLDSISQRVSVLEAAQNSHETTTKTCQAATTLLEPLYERVEPVELASTASQMDDSIYPTLKMIDSKLKNLRFDVDTLRSRSDTEIVASANFKKRLVALEEGSGSVASTKINETLTGLEEKGRDMINRVQSALANNLDEQKDSLANLANPRPEVEMTDVHPLVDSSNSIEQLHATHQTQQQQVDLLPPK</sequence>
<organism evidence="1 2">
    <name type="scientific">Alternaria gaisen</name>
    <dbReference type="NCBI Taxonomy" id="167740"/>
    <lineage>
        <taxon>Eukaryota</taxon>
        <taxon>Fungi</taxon>
        <taxon>Dikarya</taxon>
        <taxon>Ascomycota</taxon>
        <taxon>Pezizomycotina</taxon>
        <taxon>Dothideomycetes</taxon>
        <taxon>Pleosporomycetidae</taxon>
        <taxon>Pleosporales</taxon>
        <taxon>Pleosporineae</taxon>
        <taxon>Pleosporaceae</taxon>
        <taxon>Alternaria</taxon>
        <taxon>Alternaria sect. Alternaria</taxon>
    </lineage>
</organism>
<evidence type="ECO:0000313" key="2">
    <source>
        <dbReference type="Proteomes" id="UP000293547"/>
    </source>
</evidence>
<protein>
    <submittedName>
        <fullName evidence="1">Uncharacterized protein</fullName>
    </submittedName>
</protein>
<proteinExistence type="predicted"/>
<evidence type="ECO:0000313" key="1">
    <source>
        <dbReference type="EMBL" id="KAB2099810.1"/>
    </source>
</evidence>
<comment type="caution">
    <text evidence="1">The sequence shown here is derived from an EMBL/GenBank/DDBJ whole genome shotgun (WGS) entry which is preliminary data.</text>
</comment>
<name>A0ACB6F5W3_9PLEO</name>
<accession>A0ACB6F5W3</accession>
<keyword evidence="2" id="KW-1185">Reference proteome</keyword>
<gene>
    <name evidence="1" type="ORF">AG0111_0g12017</name>
</gene>
<reference evidence="1 2" key="1">
    <citation type="journal article" date="2019" name="bioRxiv">
        <title>Genomics, evolutionary history and diagnostics of the Alternaria alternata species group including apple and Asian pear pathotypes.</title>
        <authorList>
            <person name="Armitage A.D."/>
            <person name="Cockerton H.M."/>
            <person name="Sreenivasaprasad S."/>
            <person name="Woodhall J.W."/>
            <person name="Lane C.R."/>
            <person name="Harrison R.J."/>
            <person name="Clarkson J.P."/>
        </authorList>
    </citation>
    <scope>NUCLEOTIDE SEQUENCE [LARGE SCALE GENOMIC DNA]</scope>
    <source>
        <strain evidence="1 2">FERA 650</strain>
    </source>
</reference>
<dbReference type="Proteomes" id="UP000293547">
    <property type="component" value="Unassembled WGS sequence"/>
</dbReference>